<name>A0A1J1IE24_9DIPT</name>
<evidence type="ECO:0000313" key="1">
    <source>
        <dbReference type="EMBL" id="CRK97254.1"/>
    </source>
</evidence>
<sequence length="59" mass="6780">MQQQQIHILKFSDFNQIPSLKVQQSTTYFPQGLNKIFPNLKAVGILKCGFKSITQRDLV</sequence>
<evidence type="ECO:0000313" key="2">
    <source>
        <dbReference type="Proteomes" id="UP000183832"/>
    </source>
</evidence>
<accession>A0A1J1IE24</accession>
<gene>
    <name evidence="1" type="ORF">CLUMA_CG010650</name>
</gene>
<organism evidence="1 2">
    <name type="scientific">Clunio marinus</name>
    <dbReference type="NCBI Taxonomy" id="568069"/>
    <lineage>
        <taxon>Eukaryota</taxon>
        <taxon>Metazoa</taxon>
        <taxon>Ecdysozoa</taxon>
        <taxon>Arthropoda</taxon>
        <taxon>Hexapoda</taxon>
        <taxon>Insecta</taxon>
        <taxon>Pterygota</taxon>
        <taxon>Neoptera</taxon>
        <taxon>Endopterygota</taxon>
        <taxon>Diptera</taxon>
        <taxon>Nematocera</taxon>
        <taxon>Chironomoidea</taxon>
        <taxon>Chironomidae</taxon>
        <taxon>Clunio</taxon>
    </lineage>
</organism>
<dbReference type="AlphaFoldDB" id="A0A1J1IE24"/>
<reference evidence="1 2" key="1">
    <citation type="submission" date="2015-04" db="EMBL/GenBank/DDBJ databases">
        <authorList>
            <person name="Syromyatnikov M.Y."/>
            <person name="Popov V.N."/>
        </authorList>
    </citation>
    <scope>NUCLEOTIDE SEQUENCE [LARGE SCALE GENOMIC DNA]</scope>
</reference>
<proteinExistence type="predicted"/>
<dbReference type="Proteomes" id="UP000183832">
    <property type="component" value="Unassembled WGS sequence"/>
</dbReference>
<dbReference type="EMBL" id="CVRI01000047">
    <property type="protein sequence ID" value="CRK97254.1"/>
    <property type="molecule type" value="Genomic_DNA"/>
</dbReference>
<keyword evidence="2" id="KW-1185">Reference proteome</keyword>
<protein>
    <submittedName>
        <fullName evidence="1">CLUMA_CG010650, isoform A</fullName>
    </submittedName>
</protein>